<name>W5IIE9_SCAIO</name>
<dbReference type="Proteomes" id="UP000005777">
    <property type="component" value="Unassembled WGS sequence"/>
</dbReference>
<evidence type="ECO:0000256" key="5">
    <source>
        <dbReference type="ARBA" id="ARBA00023136"/>
    </source>
</evidence>
<keyword evidence="4 6" id="KW-1133">Transmembrane helix</keyword>
<dbReference type="eggNOG" id="ENOG502ZA1M">
    <property type="taxonomic scope" value="Bacteria"/>
</dbReference>
<feature type="transmembrane region" description="Helical" evidence="6">
    <location>
        <begin position="144"/>
        <end position="163"/>
    </location>
</feature>
<evidence type="ECO:0008006" key="9">
    <source>
        <dbReference type="Google" id="ProtNLM"/>
    </source>
</evidence>
<feature type="transmembrane region" description="Helical" evidence="6">
    <location>
        <begin position="327"/>
        <end position="345"/>
    </location>
</feature>
<feature type="transmembrane region" description="Helical" evidence="6">
    <location>
        <begin position="20"/>
        <end position="40"/>
    </location>
</feature>
<evidence type="ECO:0000256" key="6">
    <source>
        <dbReference type="SAM" id="Phobius"/>
    </source>
</evidence>
<keyword evidence="5 6" id="KW-0472">Membrane</keyword>
<dbReference type="HOGENOM" id="CLU_688378_0_0_11"/>
<comment type="caution">
    <text evidence="7">The sequence shown here is derived from an EMBL/GenBank/DDBJ whole genome shotgun (WGS) entry which is preliminary data.</text>
</comment>
<evidence type="ECO:0000313" key="7">
    <source>
        <dbReference type="EMBL" id="EFG26630.1"/>
    </source>
</evidence>
<dbReference type="SUPFAM" id="SSF103473">
    <property type="entry name" value="MFS general substrate transporter"/>
    <property type="match status" value="1"/>
</dbReference>
<feature type="transmembrane region" description="Helical" evidence="6">
    <location>
        <begin position="388"/>
        <end position="408"/>
    </location>
</feature>
<dbReference type="PANTHER" id="PTHR23513:SF6">
    <property type="entry name" value="MAJOR FACILITATOR SUPERFAMILY ASSOCIATED DOMAIN-CONTAINING PROTEIN"/>
    <property type="match status" value="1"/>
</dbReference>
<feature type="transmembrane region" description="Helical" evidence="6">
    <location>
        <begin position="46"/>
        <end position="65"/>
    </location>
</feature>
<dbReference type="RefSeq" id="WP_006292594.1">
    <property type="nucleotide sequence ID" value="NZ_GG770225.1"/>
</dbReference>
<dbReference type="PANTHER" id="PTHR23513">
    <property type="entry name" value="INTEGRAL MEMBRANE EFFLUX PROTEIN-RELATED"/>
    <property type="match status" value="1"/>
</dbReference>
<keyword evidence="3 6" id="KW-0812">Transmembrane</keyword>
<organism evidence="7 8">
    <name type="scientific">Scardovia inopinata F0304</name>
    <dbReference type="NCBI Taxonomy" id="641146"/>
    <lineage>
        <taxon>Bacteria</taxon>
        <taxon>Bacillati</taxon>
        <taxon>Actinomycetota</taxon>
        <taxon>Actinomycetes</taxon>
        <taxon>Bifidobacteriales</taxon>
        <taxon>Bifidobacteriaceae</taxon>
        <taxon>Scardovia</taxon>
    </lineage>
</organism>
<dbReference type="EMBL" id="ADCX01000002">
    <property type="protein sequence ID" value="EFG26630.1"/>
    <property type="molecule type" value="Genomic_DNA"/>
</dbReference>
<feature type="transmembrane region" description="Helical" evidence="6">
    <location>
        <begin position="169"/>
        <end position="188"/>
    </location>
</feature>
<dbReference type="GO" id="GO:0005886">
    <property type="term" value="C:plasma membrane"/>
    <property type="evidence" value="ECO:0007669"/>
    <property type="project" value="UniProtKB-SubCell"/>
</dbReference>
<feature type="transmembrane region" description="Helical" evidence="6">
    <location>
        <begin position="242"/>
        <end position="264"/>
    </location>
</feature>
<accession>W5IIE9</accession>
<evidence type="ECO:0000256" key="1">
    <source>
        <dbReference type="ARBA" id="ARBA00004651"/>
    </source>
</evidence>
<protein>
    <recommendedName>
        <fullName evidence="9">Major facilitator superfamily (MFS) profile domain-containing protein</fullName>
    </recommendedName>
</protein>
<feature type="transmembrane region" description="Helical" evidence="6">
    <location>
        <begin position="103"/>
        <end position="123"/>
    </location>
</feature>
<evidence type="ECO:0000313" key="8">
    <source>
        <dbReference type="Proteomes" id="UP000005777"/>
    </source>
</evidence>
<proteinExistence type="predicted"/>
<gene>
    <name evidence="7" type="ORF">HMPREF9020_00255</name>
</gene>
<dbReference type="AlphaFoldDB" id="W5IIE9"/>
<evidence type="ECO:0000256" key="3">
    <source>
        <dbReference type="ARBA" id="ARBA00022692"/>
    </source>
</evidence>
<comment type="subcellular location">
    <subcellularLocation>
        <location evidence="1">Cell membrane</location>
        <topology evidence="1">Multi-pass membrane protein</topology>
    </subcellularLocation>
</comment>
<dbReference type="Gene3D" id="1.20.1250.20">
    <property type="entry name" value="MFS general substrate transporter like domains"/>
    <property type="match status" value="1"/>
</dbReference>
<dbReference type="InterPro" id="IPR036259">
    <property type="entry name" value="MFS_trans_sf"/>
</dbReference>
<evidence type="ECO:0000256" key="4">
    <source>
        <dbReference type="ARBA" id="ARBA00022989"/>
    </source>
</evidence>
<keyword evidence="2" id="KW-1003">Cell membrane</keyword>
<sequence length="426" mass="47245">MRLADKYTYNFRQLILGKSFLNIADSFYAVALTVALVKAYNIEAGSLSIFTLVSMLPAMVGFLFGHLIDRIVDKKKWLVILQSVYLVLVTVIILCLLSHWPLVILFFINFLFYLVSTVIGALDTSVVPQALDDNEDLIEKSVDIQYLTSNILNIAANFLASVLLGLVSYFVVLNISIPFFIAGIFFFWSMHITPRKMHIQEIDTDPSREGAHAAGMDRLHGYLQDVRASLSYFAQQKVSSSIILIEAFLSGALDVLIALMPLYLISIRVNVKRLGFVLAVQQGSDLLGSLLAPFIKIKPTHFFCWDYMISGTALLLVFLVPSVGAKLALFALGFVTIGISGNYFSKMLFGSYEHSRLGSVDTIIRALYAIFGIIFLIVPLFYSNVYVLGIVFNALTIAFGIGLALIIYGSAFFRRRAIEGNAVSKS</sequence>
<keyword evidence="8" id="KW-1185">Reference proteome</keyword>
<reference evidence="7 8" key="1">
    <citation type="submission" date="2012-01" db="EMBL/GenBank/DDBJ databases">
        <title>The Genome Sequence of Scardovia inopinata F0304.</title>
        <authorList>
            <consortium name="The Broad Institute Genome Sequencing Platform"/>
            <person name="Ward D."/>
            <person name="Earl A."/>
            <person name="Feldgarden M."/>
            <person name="Gevers D."/>
            <person name="Young S."/>
            <person name="Zeng Q."/>
            <person name="Koehrsen M."/>
            <person name="Alvarado L."/>
            <person name="Berlin A.M."/>
            <person name="Borenstein D."/>
            <person name="Chapman S.B."/>
            <person name="Chen Z."/>
            <person name="Engels R."/>
            <person name="Freedman E."/>
            <person name="Gellesch M."/>
            <person name="Goldberg J."/>
            <person name="Griggs A."/>
            <person name="Gujja S."/>
            <person name="Heilman E.R."/>
            <person name="Heiman D.I."/>
            <person name="Hepburn T.A."/>
            <person name="Howarth C."/>
            <person name="Jen D."/>
            <person name="Larson L."/>
            <person name="Mehta T."/>
            <person name="Park D."/>
            <person name="Pearson M."/>
            <person name="Richards J."/>
            <person name="Roberts A."/>
            <person name="Saif S."/>
            <person name="Shea T.D."/>
            <person name="Shenoy N."/>
            <person name="Sisk P."/>
            <person name="Stolte C."/>
            <person name="Sykes S.N."/>
            <person name="Walk T."/>
            <person name="White J."/>
            <person name="Yandava C."/>
            <person name="Izard J."/>
            <person name="Baranova O.V."/>
            <person name="Blanton J.M."/>
            <person name="Tanner A.C."/>
            <person name="Dewhirst F."/>
            <person name="Haas B."/>
            <person name="Nusbaum C."/>
            <person name="Birren B."/>
        </authorList>
    </citation>
    <scope>NUCLEOTIDE SEQUENCE [LARGE SCALE GENOMIC DNA]</scope>
    <source>
        <strain evidence="7 8">F0304</strain>
    </source>
</reference>
<feature type="transmembrane region" description="Helical" evidence="6">
    <location>
        <begin position="77"/>
        <end position="97"/>
    </location>
</feature>
<feature type="transmembrane region" description="Helical" evidence="6">
    <location>
        <begin position="302"/>
        <end position="321"/>
    </location>
</feature>
<feature type="transmembrane region" description="Helical" evidence="6">
    <location>
        <begin position="366"/>
        <end position="382"/>
    </location>
</feature>
<evidence type="ECO:0000256" key="2">
    <source>
        <dbReference type="ARBA" id="ARBA00022475"/>
    </source>
</evidence>